<feature type="binding site" evidence="3">
    <location>
        <position position="94"/>
    </location>
    <ligand>
        <name>a divalent metal cation</name>
        <dbReference type="ChEBI" id="CHEBI:60240"/>
        <label>1</label>
    </ligand>
</feature>
<dbReference type="RefSeq" id="WP_006618613.1">
    <property type="nucleotide sequence ID" value="NZ_BIMW01000036.1"/>
</dbReference>
<organism evidence="4 5">
    <name type="scientific">Limnospira platensis NIES-46</name>
    <dbReference type="NCBI Taxonomy" id="1236695"/>
    <lineage>
        <taxon>Bacteria</taxon>
        <taxon>Bacillati</taxon>
        <taxon>Cyanobacteriota</taxon>
        <taxon>Cyanophyceae</taxon>
        <taxon>Oscillatoriophycideae</taxon>
        <taxon>Oscillatoriales</taxon>
        <taxon>Sirenicapillariaceae</taxon>
        <taxon>Limnospira</taxon>
    </lineage>
</organism>
<dbReference type="EMBL" id="BIMW01000036">
    <property type="protein sequence ID" value="GCE92746.1"/>
    <property type="molecule type" value="Genomic_DNA"/>
</dbReference>
<gene>
    <name evidence="4" type="primary">tatD</name>
    <name evidence="3" type="synonym">dtd3</name>
    <name evidence="4" type="ORF">NIES46_07870</name>
</gene>
<dbReference type="PIRSF" id="PIRSF005902">
    <property type="entry name" value="DNase_TatD"/>
    <property type="match status" value="1"/>
</dbReference>
<feature type="binding site" evidence="3">
    <location>
        <position position="208"/>
    </location>
    <ligand>
        <name>a divalent metal cation</name>
        <dbReference type="ChEBI" id="CHEBI:60240"/>
        <label>1</label>
    </ligand>
</feature>
<feature type="binding site" evidence="3">
    <location>
        <position position="129"/>
    </location>
    <ligand>
        <name>a divalent metal cation</name>
        <dbReference type="ChEBI" id="CHEBI:60240"/>
        <label>2</label>
    </ligand>
</feature>
<comment type="catalytic activity">
    <reaction evidence="3">
        <text>a D-aminoacyl-tRNA + H2O = a tRNA + a D-alpha-amino acid + H(+)</text>
        <dbReference type="Rhea" id="RHEA:13953"/>
        <dbReference type="Rhea" id="RHEA-COMP:10123"/>
        <dbReference type="Rhea" id="RHEA-COMP:10124"/>
        <dbReference type="ChEBI" id="CHEBI:15377"/>
        <dbReference type="ChEBI" id="CHEBI:15378"/>
        <dbReference type="ChEBI" id="CHEBI:59871"/>
        <dbReference type="ChEBI" id="CHEBI:78442"/>
        <dbReference type="ChEBI" id="CHEBI:79333"/>
        <dbReference type="EC" id="3.1.1.96"/>
    </reaction>
</comment>
<feature type="binding site" evidence="3">
    <location>
        <position position="94"/>
    </location>
    <ligand>
        <name>a divalent metal cation</name>
        <dbReference type="ChEBI" id="CHEBI:60240"/>
        <label>2</label>
    </ligand>
</feature>
<keyword evidence="5" id="KW-1185">Reference proteome</keyword>
<feature type="binding site" evidence="3">
    <location>
        <position position="158"/>
    </location>
    <ligand>
        <name>a divalent metal cation</name>
        <dbReference type="ChEBI" id="CHEBI:60240"/>
        <label>2</label>
    </ligand>
</feature>
<dbReference type="NCBIfam" id="TIGR00010">
    <property type="entry name" value="YchF/TatD family DNA exonuclease"/>
    <property type="match status" value="1"/>
</dbReference>
<keyword evidence="2 3" id="KW-0378">Hydrolase</keyword>
<dbReference type="CDD" id="cd01310">
    <property type="entry name" value="TatD_DNAse"/>
    <property type="match status" value="1"/>
</dbReference>
<dbReference type="Pfam" id="PF01026">
    <property type="entry name" value="TatD_DNase"/>
    <property type="match status" value="1"/>
</dbReference>
<dbReference type="PROSITE" id="PS01137">
    <property type="entry name" value="TATD_1"/>
    <property type="match status" value="1"/>
</dbReference>
<dbReference type="HAMAP" id="MF_02048">
    <property type="entry name" value="Deacylase_DTD3"/>
    <property type="match status" value="1"/>
</dbReference>
<evidence type="ECO:0000256" key="2">
    <source>
        <dbReference type="ARBA" id="ARBA00022801"/>
    </source>
</evidence>
<dbReference type="InterPro" id="IPR001130">
    <property type="entry name" value="TatD-like"/>
</dbReference>
<dbReference type="InterPro" id="IPR018228">
    <property type="entry name" value="DNase_TatD-rel_CS"/>
</dbReference>
<evidence type="ECO:0000313" key="5">
    <source>
        <dbReference type="Proteomes" id="UP000326169"/>
    </source>
</evidence>
<dbReference type="InterPro" id="IPR015991">
    <property type="entry name" value="TatD/YcfH-like"/>
</dbReference>
<proteinExistence type="inferred from homology"/>
<dbReference type="PROSITE" id="PS01091">
    <property type="entry name" value="TATD_3"/>
    <property type="match status" value="1"/>
</dbReference>
<comment type="cofactor">
    <cofactor evidence="3">
        <name>a divalent metal cation</name>
        <dbReference type="ChEBI" id="CHEBI:60240"/>
    </cofactor>
    <text evidence="3">Binds 2 divalent metal cations per subunit.</text>
</comment>
<sequence length="276" mass="30889">MQLIDTHVHINFESLATDLEGIRQRWRSAGVVSLVHSCVHPGEFAEIRAIADQVEELSFAVGLHPLDTEKWTETTESEIRTLAESDPRVVAIGETGLDFYKAKDEARQKQIFRAQLEIARQLNKPVIIHCRDAAASMVELLRDFFDDLDHGPVRGVMHCWGGTPEEMQWFLDLGFYISFSGTVTFKNATQIQESARGVPRYRLLIETDCPFLAPVPRRGKRNEPAFVKYVAEKVSELRGVSLESLSQQTTKNACELFGLSVVGHPVASVGAIDELP</sequence>
<evidence type="ECO:0000256" key="1">
    <source>
        <dbReference type="ARBA" id="ARBA00022723"/>
    </source>
</evidence>
<dbReference type="GeneID" id="301681717"/>
<accession>A0A5M3T4M1</accession>
<protein>
    <recommendedName>
        <fullName evidence="3">D-aminoacyl-tRNA deacylase</fullName>
        <ecNumber evidence="3">3.1.1.96</ecNumber>
    </recommendedName>
</protein>
<feature type="binding site" evidence="3">
    <location>
        <position position="9"/>
    </location>
    <ligand>
        <name>a divalent metal cation</name>
        <dbReference type="ChEBI" id="CHEBI:60240"/>
        <label>1</label>
    </ligand>
</feature>
<keyword evidence="1 3" id="KW-0479">Metal-binding</keyword>
<comment type="similarity">
    <text evidence="3">Belongs to the metallo-dependent hydrolases superfamily. TatD-type hydrolase family. DTD3 subfamily.</text>
</comment>
<evidence type="ECO:0000313" key="4">
    <source>
        <dbReference type="EMBL" id="GCE92746.1"/>
    </source>
</evidence>
<dbReference type="InterPro" id="IPR033665">
    <property type="entry name" value="Deacylase_DTD3"/>
</dbReference>
<comment type="caution">
    <text evidence="4">The sequence shown here is derived from an EMBL/GenBank/DDBJ whole genome shotgun (WGS) entry which is preliminary data.</text>
</comment>
<dbReference type="Proteomes" id="UP000326169">
    <property type="component" value="Unassembled WGS sequence"/>
</dbReference>
<dbReference type="EC" id="3.1.1.96" evidence="3"/>
<reference evidence="4 5" key="1">
    <citation type="journal article" date="2019" name="J Genomics">
        <title>The Draft Genome of a Hydrogen-producing Cyanobacterium, Arthrospira platensis NIES-46.</title>
        <authorList>
            <person name="Suzuki S."/>
            <person name="Yamaguchi H."/>
            <person name="Kawachi M."/>
        </authorList>
    </citation>
    <scope>NUCLEOTIDE SEQUENCE [LARGE SCALE GENOMIC DNA]</scope>
    <source>
        <strain evidence="4 5">NIES-46</strain>
    </source>
</reference>
<comment type="catalytic activity">
    <reaction evidence="3">
        <text>D-tyrosyl-tRNA(Tyr) + H2O = D-tyrosine + tRNA(Tyr)</text>
        <dbReference type="Rhea" id="RHEA:25347"/>
        <dbReference type="Rhea" id="RHEA-COMP:9707"/>
        <dbReference type="Rhea" id="RHEA-COMP:9872"/>
        <dbReference type="ChEBI" id="CHEBI:15377"/>
        <dbReference type="ChEBI" id="CHEBI:58570"/>
        <dbReference type="ChEBI" id="CHEBI:78442"/>
        <dbReference type="ChEBI" id="CHEBI:78723"/>
    </reaction>
</comment>
<dbReference type="SUPFAM" id="SSF51556">
    <property type="entry name" value="Metallo-dependent hydrolases"/>
    <property type="match status" value="1"/>
</dbReference>
<dbReference type="PANTHER" id="PTHR46124">
    <property type="entry name" value="D-AMINOACYL-TRNA DEACYLASE"/>
    <property type="match status" value="1"/>
</dbReference>
<evidence type="ECO:0000256" key="3">
    <source>
        <dbReference type="HAMAP-Rule" id="MF_02048"/>
    </source>
</evidence>
<dbReference type="Gene3D" id="3.20.20.140">
    <property type="entry name" value="Metal-dependent hydrolases"/>
    <property type="match status" value="1"/>
</dbReference>
<feature type="binding site" evidence="3">
    <location>
        <position position="7"/>
    </location>
    <ligand>
        <name>a divalent metal cation</name>
        <dbReference type="ChEBI" id="CHEBI:60240"/>
        <label>1</label>
    </ligand>
</feature>
<name>A0A5M3T4M1_LIMPL</name>
<comment type="function">
    <text evidence="3">Catalyzes the hydrolysis of D-tyrosyl-tRNA(Tyr).</text>
</comment>
<dbReference type="InterPro" id="IPR032466">
    <property type="entry name" value="Metal_Hydrolase"/>
</dbReference>
<dbReference type="PANTHER" id="PTHR46124:SF2">
    <property type="entry name" value="D-AMINOACYL-TRNA DEACYLASE"/>
    <property type="match status" value="1"/>
</dbReference>